<comment type="caution">
    <text evidence="1">The sequence shown here is derived from an EMBL/GenBank/DDBJ whole genome shotgun (WGS) entry which is preliminary data.</text>
</comment>
<keyword evidence="1" id="KW-0496">Mitochondrion</keyword>
<reference evidence="1" key="1">
    <citation type="journal article" date="2015" name="Genome Biol. Evol.">
        <title>Organellar Genomes of White Spruce (Picea glauca): Assembly and Annotation.</title>
        <authorList>
            <person name="Jackman S.D."/>
            <person name="Warren R.L."/>
            <person name="Gibb E.A."/>
            <person name="Vandervalk B.P."/>
            <person name="Mohamadi H."/>
            <person name="Chu J."/>
            <person name="Raymond A."/>
            <person name="Pleasance S."/>
            <person name="Coope R."/>
            <person name="Wildung M.R."/>
            <person name="Ritland C.E."/>
            <person name="Bousquet J."/>
            <person name="Jones S.J."/>
            <person name="Bohlmann J."/>
            <person name="Birol I."/>
        </authorList>
    </citation>
    <scope>NUCLEOTIDE SEQUENCE [LARGE SCALE GENOMIC DNA]</scope>
    <source>
        <tissue evidence="1">Flushing bud</tissue>
    </source>
</reference>
<accession>A0A101LYD1</accession>
<evidence type="ECO:0000313" key="1">
    <source>
        <dbReference type="EMBL" id="KUM47580.1"/>
    </source>
</evidence>
<organism evidence="1">
    <name type="scientific">Picea glauca</name>
    <name type="common">White spruce</name>
    <name type="synonym">Pinus glauca</name>
    <dbReference type="NCBI Taxonomy" id="3330"/>
    <lineage>
        <taxon>Eukaryota</taxon>
        <taxon>Viridiplantae</taxon>
        <taxon>Streptophyta</taxon>
        <taxon>Embryophyta</taxon>
        <taxon>Tracheophyta</taxon>
        <taxon>Spermatophyta</taxon>
        <taxon>Pinopsida</taxon>
        <taxon>Pinidae</taxon>
        <taxon>Conifers I</taxon>
        <taxon>Pinales</taxon>
        <taxon>Pinaceae</taxon>
        <taxon>Picea</taxon>
    </lineage>
</organism>
<gene>
    <name evidence="1" type="ORF">ABT39_MTgene5766</name>
</gene>
<name>A0A101LYD1_PICGL</name>
<sequence length="47" mass="5543">MGQPLHLVPTTQDMMVPFYLLQVVEALILYEVCRTHLLFSTYPIYKE</sequence>
<dbReference type="AlphaFoldDB" id="A0A101LYD1"/>
<protein>
    <submittedName>
        <fullName evidence="1">Uncharacterized protein</fullName>
    </submittedName>
</protein>
<geneLocation type="mitochondrion" evidence="1"/>
<proteinExistence type="predicted"/>
<dbReference type="EMBL" id="LKAM01000007">
    <property type="protein sequence ID" value="KUM47580.1"/>
    <property type="molecule type" value="Genomic_DNA"/>
</dbReference>